<keyword evidence="5 10" id="KW-0479">Metal-binding</keyword>
<evidence type="ECO:0000313" key="15">
    <source>
        <dbReference type="Proteomes" id="UP000813824"/>
    </source>
</evidence>
<evidence type="ECO:0000256" key="1">
    <source>
        <dbReference type="ARBA" id="ARBA00001962"/>
    </source>
</evidence>
<comment type="cofactor">
    <cofactor evidence="1 10">
        <name>Fe cation</name>
        <dbReference type="ChEBI" id="CHEBI:24875"/>
    </cofactor>
</comment>
<dbReference type="EMBL" id="JAEVFJ010000032">
    <property type="protein sequence ID" value="KAH8092495.1"/>
    <property type="molecule type" value="Genomic_DNA"/>
</dbReference>
<evidence type="ECO:0000256" key="11">
    <source>
        <dbReference type="SAM" id="MobiDB-lite"/>
    </source>
</evidence>
<dbReference type="SUPFAM" id="SSF51182">
    <property type="entry name" value="RmlC-like cupins"/>
    <property type="match status" value="1"/>
</dbReference>
<dbReference type="PANTHER" id="PTHR11056:SF0">
    <property type="entry name" value="HOMOGENTISATE 1,2-DIOXYGENASE"/>
    <property type="match status" value="1"/>
</dbReference>
<evidence type="ECO:0000256" key="4">
    <source>
        <dbReference type="ARBA" id="ARBA00013127"/>
    </source>
</evidence>
<feature type="binding site" evidence="10">
    <location>
        <position position="393"/>
    </location>
    <ligand>
        <name>Fe cation</name>
        <dbReference type="ChEBI" id="CHEBI:24875"/>
    </ligand>
</feature>
<feature type="binding site" evidence="10">
    <location>
        <position position="399"/>
    </location>
    <ligand>
        <name>Fe cation</name>
        <dbReference type="ChEBI" id="CHEBI:24875"/>
    </ligand>
</feature>
<evidence type="ECO:0000256" key="6">
    <source>
        <dbReference type="ARBA" id="ARBA00022964"/>
    </source>
</evidence>
<dbReference type="GO" id="GO:0046872">
    <property type="term" value="F:metal ion binding"/>
    <property type="evidence" value="ECO:0007669"/>
    <property type="project" value="UniProtKB-KW"/>
</dbReference>
<evidence type="ECO:0000256" key="7">
    <source>
        <dbReference type="ARBA" id="ARBA00023002"/>
    </source>
</evidence>
<dbReference type="AlphaFoldDB" id="A0A8K0UIK5"/>
<dbReference type="GO" id="GO:0006570">
    <property type="term" value="P:tyrosine metabolic process"/>
    <property type="evidence" value="ECO:0007669"/>
    <property type="project" value="InterPro"/>
</dbReference>
<evidence type="ECO:0000256" key="9">
    <source>
        <dbReference type="PIRSR" id="PIRSR605708-1"/>
    </source>
</evidence>
<evidence type="ECO:0000256" key="2">
    <source>
        <dbReference type="ARBA" id="ARBA00004704"/>
    </source>
</evidence>
<feature type="domain" description="Homogentisate 1,2-dioxygenase N-terminal" evidence="13">
    <location>
        <begin position="64"/>
        <end position="337"/>
    </location>
</feature>
<dbReference type="OrthoDB" id="1689029at2759"/>
<sequence length="506" mass="55992">MNGHAETNGHSKSNGVTASNGHSQNGLTNGAVKKTNQITIGATAQSSFDTSGYPKGRKDDPYIYQVGFGNMFASQALPGVLPEGQNSPQNNKYDLYAEGINGTSMTAPRASNQRTWLYRILPSLSHNGTRHTTQNPYLESDFSPSNPKVHVNHTQITWSPHTVPTDEKVNFIHGIRTMGGNGTAVSKEGMAMHIYVANEDMEKTALVNNDGDFLIVPDLGRLDIQTEFGRLMVAPGEIVVIQSGMRFRVSLPDGPSRGTIYEVFGNHFVLPELGPLGANGMAHSRDFEYPVASFDVDQTQWSIIHKTGGKLFEAKQNHTPFDVVAWHGNYIPYKYDLNKFSIVQATDKDHTDPSVYCVLMVQSKLPGISFLEFCVFHAFWTTTENTFRPPYFHRNSAAEYVGFVKGGRGPGGMFGYSGFIPHGPTEAEWQAGATEELVPKRLFEGTIGTLIEPYQMLLLTDYAITCKEYSEYSQEPYTYLPNFLKHLDNVNAELKASGRPEITPLL</sequence>
<comment type="caution">
    <text evidence="14">The sequence shown here is derived from an EMBL/GenBank/DDBJ whole genome shotgun (WGS) entry which is preliminary data.</text>
</comment>
<evidence type="ECO:0000313" key="14">
    <source>
        <dbReference type="EMBL" id="KAH8092495.1"/>
    </source>
</evidence>
<dbReference type="GO" id="GO:0006559">
    <property type="term" value="P:L-phenylalanine catabolic process"/>
    <property type="evidence" value="ECO:0007669"/>
    <property type="project" value="UniProtKB-UniPathway"/>
</dbReference>
<organism evidence="14 15">
    <name type="scientific">Cristinia sonorae</name>
    <dbReference type="NCBI Taxonomy" id="1940300"/>
    <lineage>
        <taxon>Eukaryota</taxon>
        <taxon>Fungi</taxon>
        <taxon>Dikarya</taxon>
        <taxon>Basidiomycota</taxon>
        <taxon>Agaricomycotina</taxon>
        <taxon>Agaricomycetes</taxon>
        <taxon>Agaricomycetidae</taxon>
        <taxon>Agaricales</taxon>
        <taxon>Pleurotineae</taxon>
        <taxon>Stephanosporaceae</taxon>
        <taxon>Cristinia</taxon>
    </lineage>
</organism>
<dbReference type="UniPathway" id="UPA00139">
    <property type="reaction ID" value="UER00339"/>
</dbReference>
<dbReference type="GO" id="GO:0004411">
    <property type="term" value="F:homogentisate 1,2-dioxygenase activity"/>
    <property type="evidence" value="ECO:0007669"/>
    <property type="project" value="UniProtKB-EC"/>
</dbReference>
<dbReference type="InterPro" id="IPR011051">
    <property type="entry name" value="RmlC_Cupin_sf"/>
</dbReference>
<dbReference type="Gene3D" id="2.60.120.10">
    <property type="entry name" value="Jelly Rolls"/>
    <property type="match status" value="1"/>
</dbReference>
<evidence type="ECO:0000259" key="13">
    <source>
        <dbReference type="Pfam" id="PF20510"/>
    </source>
</evidence>
<feature type="binding site" evidence="10">
    <location>
        <position position="422"/>
    </location>
    <ligand>
        <name>Fe cation</name>
        <dbReference type="ChEBI" id="CHEBI:24875"/>
    </ligand>
</feature>
<dbReference type="GO" id="GO:0005737">
    <property type="term" value="C:cytoplasm"/>
    <property type="evidence" value="ECO:0007669"/>
    <property type="project" value="TreeGrafter"/>
</dbReference>
<evidence type="ECO:0000256" key="3">
    <source>
        <dbReference type="ARBA" id="ARBA00007757"/>
    </source>
</evidence>
<dbReference type="Pfam" id="PF20510">
    <property type="entry name" value="HgmA_N"/>
    <property type="match status" value="1"/>
</dbReference>
<feature type="binding site" evidence="10">
    <location>
        <position position="422"/>
    </location>
    <ligand>
        <name>homogentisate</name>
        <dbReference type="ChEBI" id="CHEBI:16169"/>
    </ligand>
</feature>
<evidence type="ECO:0000256" key="5">
    <source>
        <dbReference type="ARBA" id="ARBA00022723"/>
    </source>
</evidence>
<dbReference type="PANTHER" id="PTHR11056">
    <property type="entry name" value="HOMOGENTISATE 1,2-DIOXYGENASE"/>
    <property type="match status" value="1"/>
</dbReference>
<keyword evidence="8 10" id="KW-0408">Iron</keyword>
<keyword evidence="7" id="KW-0560">Oxidoreductase</keyword>
<feature type="compositionally biased region" description="Polar residues" evidence="11">
    <location>
        <begin position="8"/>
        <end position="30"/>
    </location>
</feature>
<protein>
    <recommendedName>
        <fullName evidence="4">homogentisate 1,2-dioxygenase</fullName>
        <ecNumber evidence="4">1.13.11.5</ecNumber>
    </recommendedName>
</protein>
<evidence type="ECO:0000256" key="10">
    <source>
        <dbReference type="PIRSR" id="PIRSR605708-2"/>
    </source>
</evidence>
<feature type="active site" description="Proton acceptor" evidence="9">
    <location>
        <position position="350"/>
    </location>
</feature>
<evidence type="ECO:0000256" key="8">
    <source>
        <dbReference type="ARBA" id="ARBA00023004"/>
    </source>
</evidence>
<name>A0A8K0UIK5_9AGAR</name>
<dbReference type="InterPro" id="IPR014710">
    <property type="entry name" value="RmlC-like_jellyroll"/>
</dbReference>
<dbReference type="InterPro" id="IPR046452">
    <property type="entry name" value="HgmA_N"/>
</dbReference>
<feature type="domain" description="Homogentisate 1,2-dioxygenase C-terminal" evidence="12">
    <location>
        <begin position="339"/>
        <end position="471"/>
    </location>
</feature>
<dbReference type="InterPro" id="IPR046451">
    <property type="entry name" value="HgmA_C"/>
</dbReference>
<dbReference type="Proteomes" id="UP000813824">
    <property type="component" value="Unassembled WGS sequence"/>
</dbReference>
<dbReference type="EC" id="1.13.11.5" evidence="4"/>
<keyword evidence="6" id="KW-0223">Dioxygenase</keyword>
<proteinExistence type="inferred from homology"/>
<feature type="region of interest" description="Disordered" evidence="11">
    <location>
        <begin position="1"/>
        <end position="30"/>
    </location>
</feature>
<comment type="pathway">
    <text evidence="2">Amino-acid degradation; L-phenylalanine degradation; acetoacetate and fumarate from L-phenylalanine: step 4/6.</text>
</comment>
<reference evidence="14" key="1">
    <citation type="journal article" date="2021" name="New Phytol.">
        <title>Evolutionary innovations through gain and loss of genes in the ectomycorrhizal Boletales.</title>
        <authorList>
            <person name="Wu G."/>
            <person name="Miyauchi S."/>
            <person name="Morin E."/>
            <person name="Kuo A."/>
            <person name="Drula E."/>
            <person name="Varga T."/>
            <person name="Kohler A."/>
            <person name="Feng B."/>
            <person name="Cao Y."/>
            <person name="Lipzen A."/>
            <person name="Daum C."/>
            <person name="Hundley H."/>
            <person name="Pangilinan J."/>
            <person name="Johnson J."/>
            <person name="Barry K."/>
            <person name="LaButti K."/>
            <person name="Ng V."/>
            <person name="Ahrendt S."/>
            <person name="Min B."/>
            <person name="Choi I.G."/>
            <person name="Park H."/>
            <person name="Plett J.M."/>
            <person name="Magnuson J."/>
            <person name="Spatafora J.W."/>
            <person name="Nagy L.G."/>
            <person name="Henrissat B."/>
            <person name="Grigoriev I.V."/>
            <person name="Yang Z.L."/>
            <person name="Xu J."/>
            <person name="Martin F.M."/>
        </authorList>
    </citation>
    <scope>NUCLEOTIDE SEQUENCE</scope>
    <source>
        <strain evidence="14">KKN 215</strain>
    </source>
</reference>
<gene>
    <name evidence="14" type="ORF">BXZ70DRAFT_1010812</name>
</gene>
<accession>A0A8K0UIK5</accession>
<comment type="similarity">
    <text evidence="3">Belongs to the homogentisate dioxygenase family.</text>
</comment>
<keyword evidence="15" id="KW-1185">Reference proteome</keyword>
<dbReference type="CDD" id="cd07000">
    <property type="entry name" value="cupin_HGO_N"/>
    <property type="match status" value="1"/>
</dbReference>
<dbReference type="Pfam" id="PF04209">
    <property type="entry name" value="HgmA_C"/>
    <property type="match status" value="1"/>
</dbReference>
<dbReference type="InterPro" id="IPR005708">
    <property type="entry name" value="Homogentis_dOase"/>
</dbReference>
<evidence type="ECO:0000259" key="12">
    <source>
        <dbReference type="Pfam" id="PF04209"/>
    </source>
</evidence>